<dbReference type="Gene3D" id="3.40.50.300">
    <property type="entry name" value="P-loop containing nucleotide triphosphate hydrolases"/>
    <property type="match status" value="1"/>
</dbReference>
<protein>
    <recommendedName>
        <fullName evidence="1">NrS-1 polymerase-like helicase domain-containing protein</fullName>
    </recommendedName>
</protein>
<dbReference type="Proteomes" id="UP000287168">
    <property type="component" value="Unassembled WGS sequence"/>
</dbReference>
<evidence type="ECO:0000259" key="1">
    <source>
        <dbReference type="Pfam" id="PF19263"/>
    </source>
</evidence>
<name>A0A3S3Y8D4_9RHOB</name>
<dbReference type="AlphaFoldDB" id="A0A3S3Y8D4"/>
<comment type="caution">
    <text evidence="2">The sequence shown here is derived from an EMBL/GenBank/DDBJ whole genome shotgun (WGS) entry which is preliminary data.</text>
</comment>
<accession>A0A3S3Y8D4</accession>
<proteinExistence type="predicted"/>
<keyword evidence="3" id="KW-1185">Reference proteome</keyword>
<feature type="domain" description="NrS-1 polymerase-like helicase" evidence="1">
    <location>
        <begin position="308"/>
        <end position="416"/>
    </location>
</feature>
<evidence type="ECO:0000313" key="2">
    <source>
        <dbReference type="EMBL" id="RWY35612.1"/>
    </source>
</evidence>
<organism evidence="2 3">
    <name type="scientific">Falsigemmobacter intermedius</name>
    <dbReference type="NCBI Taxonomy" id="1553448"/>
    <lineage>
        <taxon>Bacteria</taxon>
        <taxon>Pseudomonadati</taxon>
        <taxon>Pseudomonadota</taxon>
        <taxon>Alphaproteobacteria</taxon>
        <taxon>Rhodobacterales</taxon>
        <taxon>Paracoccaceae</taxon>
        <taxon>Falsigemmobacter</taxon>
    </lineage>
</organism>
<sequence length="636" mass="73164">MNYAAKKSMEVTNLEELEAQENDCTSASTDKKLTTRHPAPGLKPFIEGHEYIPVPLIPEKSWTAFGHIYDQPIKPAVVEGTIYESVHYDAFIGRHGDYIWTGHKYDTKRQVELSDVPFICDAIEHYIMSSDAHYRNYMFVKDQGNLGVLSFEYRTVGKGRFRVYNFIQSPSLLQQRSSNKEVWMPEIGPQKYDKKTGEPLPREVIWKKKNPYSVWNKSERFRPQFESIAFKPYKYGGQPSDIDDKTLNMFLGWPLKPIYDDSKCTRILAHLLNVLCAGDEGGYRHVKKLMATKLQFPDRKVGSAVSFRSRQGGGKGIFIAGVLGKIYGEYFRHFDKLETITGRFNTGMSEALFIFLDEAFFTRNREAANQLKTLITEDTVNIERKGKDIVVKEALFDIFTATNFEMAASLEESDRRYTVFDLGEEVMPKEYFDALKAEMDDGGVEAFFGHLLSIDLNSEEYRDIDITKPYETDARLQQKMLNFTPLQEWWYEVLSNGYFPIKDNPVIMWETYQSKPVPKVLLDRSFADWSSDNRRSYKPSSVEIRRIVAKLCKSAAGGIEGQGRIVSFAKLMDFDWLPSKKQRAFFLPALDDARRDFAEAFNTTKMEWPDVTGVALDAEDLDMDGKAGEYLRSFDK</sequence>
<reference evidence="2 3" key="1">
    <citation type="journal article" date="2015" name="Int. J. Syst. Evol. Microbiol.">
        <title>Gemmobacter intermedius sp. nov., isolated from a white stork (Ciconia ciconia).</title>
        <authorList>
            <person name="Kampfer P."/>
            <person name="Jerzak L."/>
            <person name="Wilharm G."/>
            <person name="Golke J."/>
            <person name="Busse H.J."/>
            <person name="Glaeser S.P."/>
        </authorList>
    </citation>
    <scope>NUCLEOTIDE SEQUENCE [LARGE SCALE GENOMIC DNA]</scope>
    <source>
        <strain evidence="2 3">119/4</strain>
    </source>
</reference>
<dbReference type="RefSeq" id="WP_128490952.1">
    <property type="nucleotide sequence ID" value="NZ_JBHLXB010000005.1"/>
</dbReference>
<dbReference type="EMBL" id="SBLC01000076">
    <property type="protein sequence ID" value="RWY35612.1"/>
    <property type="molecule type" value="Genomic_DNA"/>
</dbReference>
<dbReference type="InterPro" id="IPR045455">
    <property type="entry name" value="NrS-1_pol-like_helicase"/>
</dbReference>
<evidence type="ECO:0000313" key="3">
    <source>
        <dbReference type="Proteomes" id="UP000287168"/>
    </source>
</evidence>
<gene>
    <name evidence="2" type="ORF">EP867_18625</name>
</gene>
<dbReference type="Pfam" id="PF19263">
    <property type="entry name" value="DUF5906"/>
    <property type="match status" value="1"/>
</dbReference>
<dbReference type="InterPro" id="IPR027417">
    <property type="entry name" value="P-loop_NTPase"/>
</dbReference>
<dbReference type="OrthoDB" id="8215052at2"/>